<dbReference type="Gene3D" id="2.40.50.140">
    <property type="entry name" value="Nucleic acid-binding proteins"/>
    <property type="match status" value="1"/>
</dbReference>
<protein>
    <recommendedName>
        <fullName evidence="3">Single-stranded DNA-binding protein</fullName>
    </recommendedName>
</protein>
<sequence length="276" mass="29331">MFDTYVTIVGNVLTAPEWRRTTQSNTLVANFKVASTARRLDRESGRWVDGNSLRVRVNCWRKLAEGVAASVAVGDPVVVAGRLYTRDWTDDAGNHRTLYELEAVAVGHDLSRGRARFLRNRPSMTTSSVDDAEAERRVHGEATAPVSVAQAPVSFDDRPFDDEFPPEFDTSRVGLSAGTDPAESDLDELADPFDERPDLGAGQADLVSGREGLAAEVDEPAAGTGAGAVTGRRGAERVAGEEGAEAVTDEPEPAAAPGVTGPGRPRRGRGRAPVPA</sequence>
<dbReference type="InterPro" id="IPR012340">
    <property type="entry name" value="NA-bd_OB-fold"/>
</dbReference>
<evidence type="ECO:0000256" key="4">
    <source>
        <dbReference type="SAM" id="MobiDB-lite"/>
    </source>
</evidence>
<dbReference type="GO" id="GO:0006260">
    <property type="term" value="P:DNA replication"/>
    <property type="evidence" value="ECO:0007669"/>
    <property type="project" value="InterPro"/>
</dbReference>
<dbReference type="RefSeq" id="WP_091269686.1">
    <property type="nucleotide sequence ID" value="NZ_FMCS01000014.1"/>
</dbReference>
<dbReference type="GO" id="GO:0009295">
    <property type="term" value="C:nucleoid"/>
    <property type="evidence" value="ECO:0007669"/>
    <property type="project" value="TreeGrafter"/>
</dbReference>
<dbReference type="NCBIfam" id="TIGR00621">
    <property type="entry name" value="ssb"/>
    <property type="match status" value="1"/>
</dbReference>
<evidence type="ECO:0000256" key="3">
    <source>
        <dbReference type="RuleBase" id="RU000524"/>
    </source>
</evidence>
<organism evidence="5 6">
    <name type="scientific">Micromonospora chaiyaphumensis</name>
    <dbReference type="NCBI Taxonomy" id="307119"/>
    <lineage>
        <taxon>Bacteria</taxon>
        <taxon>Bacillati</taxon>
        <taxon>Actinomycetota</taxon>
        <taxon>Actinomycetes</taxon>
        <taxon>Micromonosporales</taxon>
        <taxon>Micromonosporaceae</taxon>
        <taxon>Micromonospora</taxon>
    </lineage>
</organism>
<dbReference type="Proteomes" id="UP000199629">
    <property type="component" value="Unassembled WGS sequence"/>
</dbReference>
<dbReference type="CDD" id="cd04496">
    <property type="entry name" value="SSB_OBF"/>
    <property type="match status" value="1"/>
</dbReference>
<gene>
    <name evidence="5" type="ORF">GA0070214_11465</name>
</gene>
<dbReference type="PANTHER" id="PTHR10302">
    <property type="entry name" value="SINGLE-STRANDED DNA-BINDING PROTEIN"/>
    <property type="match status" value="1"/>
</dbReference>
<dbReference type="GO" id="GO:0003697">
    <property type="term" value="F:single-stranded DNA binding"/>
    <property type="evidence" value="ECO:0007669"/>
    <property type="project" value="InterPro"/>
</dbReference>
<reference evidence="6" key="1">
    <citation type="submission" date="2016-06" db="EMBL/GenBank/DDBJ databases">
        <authorList>
            <person name="Varghese N."/>
            <person name="Submissions Spin"/>
        </authorList>
    </citation>
    <scope>NUCLEOTIDE SEQUENCE [LARGE SCALE GENOMIC DNA]</scope>
    <source>
        <strain evidence="6">DSM 45246</strain>
    </source>
</reference>
<feature type="compositionally biased region" description="Low complexity" evidence="4">
    <location>
        <begin position="253"/>
        <end position="263"/>
    </location>
</feature>
<proteinExistence type="predicted"/>
<name>A0A1C4ZFD9_9ACTN</name>
<dbReference type="PANTHER" id="PTHR10302:SF27">
    <property type="entry name" value="SINGLE-STRANDED DNA-BINDING PROTEIN"/>
    <property type="match status" value="1"/>
</dbReference>
<dbReference type="Pfam" id="PF00436">
    <property type="entry name" value="SSB"/>
    <property type="match status" value="1"/>
</dbReference>
<feature type="region of interest" description="Disordered" evidence="4">
    <location>
        <begin position="121"/>
        <end position="276"/>
    </location>
</feature>
<evidence type="ECO:0000256" key="1">
    <source>
        <dbReference type="ARBA" id="ARBA00023125"/>
    </source>
</evidence>
<feature type="compositionally biased region" description="Low complexity" evidence="4">
    <location>
        <begin position="221"/>
        <end position="232"/>
    </location>
</feature>
<evidence type="ECO:0000313" key="5">
    <source>
        <dbReference type="EMBL" id="SCF31693.1"/>
    </source>
</evidence>
<feature type="compositionally biased region" description="Acidic residues" evidence="4">
    <location>
        <begin position="242"/>
        <end position="252"/>
    </location>
</feature>
<dbReference type="InterPro" id="IPR000424">
    <property type="entry name" value="Primosome_PriB/ssb"/>
</dbReference>
<feature type="compositionally biased region" description="Acidic residues" evidence="4">
    <location>
        <begin position="182"/>
        <end position="192"/>
    </location>
</feature>
<dbReference type="SUPFAM" id="SSF50249">
    <property type="entry name" value="Nucleic acid-binding proteins"/>
    <property type="match status" value="1"/>
</dbReference>
<evidence type="ECO:0000313" key="6">
    <source>
        <dbReference type="Proteomes" id="UP000199629"/>
    </source>
</evidence>
<evidence type="ECO:0000256" key="2">
    <source>
        <dbReference type="PROSITE-ProRule" id="PRU00252"/>
    </source>
</evidence>
<dbReference type="AlphaFoldDB" id="A0A1C4ZFD9"/>
<dbReference type="EMBL" id="FMCS01000014">
    <property type="protein sequence ID" value="SCF31693.1"/>
    <property type="molecule type" value="Genomic_DNA"/>
</dbReference>
<dbReference type="PROSITE" id="PS50935">
    <property type="entry name" value="SSB"/>
    <property type="match status" value="1"/>
</dbReference>
<accession>A0A1C4ZFD9</accession>
<keyword evidence="6" id="KW-1185">Reference proteome</keyword>
<dbReference type="InterPro" id="IPR011344">
    <property type="entry name" value="ssDNA-bd"/>
</dbReference>
<keyword evidence="1 2" id="KW-0238">DNA-binding</keyword>